<evidence type="ECO:0000313" key="2">
    <source>
        <dbReference type="Proteomes" id="UP000026962"/>
    </source>
</evidence>
<dbReference type="EnsemblPlants" id="OPUNC11G10640.1">
    <property type="protein sequence ID" value="OPUNC11G10640.1"/>
    <property type="gene ID" value="OPUNC11G10640"/>
</dbReference>
<accession>A0A0E0MF76</accession>
<organism evidence="1">
    <name type="scientific">Oryza punctata</name>
    <name type="common">Red rice</name>
    <dbReference type="NCBI Taxonomy" id="4537"/>
    <lineage>
        <taxon>Eukaryota</taxon>
        <taxon>Viridiplantae</taxon>
        <taxon>Streptophyta</taxon>
        <taxon>Embryophyta</taxon>
        <taxon>Tracheophyta</taxon>
        <taxon>Spermatophyta</taxon>
        <taxon>Magnoliopsida</taxon>
        <taxon>Liliopsida</taxon>
        <taxon>Poales</taxon>
        <taxon>Poaceae</taxon>
        <taxon>BOP clade</taxon>
        <taxon>Oryzoideae</taxon>
        <taxon>Oryzeae</taxon>
        <taxon>Oryzinae</taxon>
        <taxon>Oryza</taxon>
    </lineage>
</organism>
<dbReference type="HOGENOM" id="CLU_2227531_0_0_1"/>
<keyword evidence="2" id="KW-1185">Reference proteome</keyword>
<reference evidence="1" key="2">
    <citation type="submission" date="2018-05" db="EMBL/GenBank/DDBJ databases">
        <title>OpunRS2 (Oryza punctata Reference Sequence Version 2).</title>
        <authorList>
            <person name="Zhang J."/>
            <person name="Kudrna D."/>
            <person name="Lee S."/>
            <person name="Talag J."/>
            <person name="Welchert J."/>
            <person name="Wing R.A."/>
        </authorList>
    </citation>
    <scope>NUCLEOTIDE SEQUENCE [LARGE SCALE GENOMIC DNA]</scope>
</reference>
<name>A0A0E0MF76_ORYPU</name>
<dbReference type="Gramene" id="OPUNC11G10640.1">
    <property type="protein sequence ID" value="OPUNC11G10640.1"/>
    <property type="gene ID" value="OPUNC11G10640"/>
</dbReference>
<protein>
    <submittedName>
        <fullName evidence="1">Uncharacterized protein</fullName>
    </submittedName>
</protein>
<dbReference type="Proteomes" id="UP000026962">
    <property type="component" value="Chromosome 11"/>
</dbReference>
<evidence type="ECO:0000313" key="1">
    <source>
        <dbReference type="EnsemblPlants" id="OPUNC11G10640.1"/>
    </source>
</evidence>
<dbReference type="AlphaFoldDB" id="A0A0E0MF76"/>
<dbReference type="STRING" id="4537.A0A0E0MF76"/>
<sequence length="106" mass="11869">MPRCGVAREAFRGCSVYNGCCRMDIQLELPSPAATSSNSAPGEPFSQIIQELRADLKELVFRWQEKSVKKKEADGCTEQGIVKNLMVAPAVAVLSLRWPLWWSKTR</sequence>
<proteinExistence type="predicted"/>
<reference evidence="1" key="1">
    <citation type="submission" date="2015-04" db="UniProtKB">
        <authorList>
            <consortium name="EnsemblPlants"/>
        </authorList>
    </citation>
    <scope>IDENTIFICATION</scope>
</reference>